<organism evidence="1 2">
    <name type="scientific">Pistacia atlantica</name>
    <dbReference type="NCBI Taxonomy" id="434234"/>
    <lineage>
        <taxon>Eukaryota</taxon>
        <taxon>Viridiplantae</taxon>
        <taxon>Streptophyta</taxon>
        <taxon>Embryophyta</taxon>
        <taxon>Tracheophyta</taxon>
        <taxon>Spermatophyta</taxon>
        <taxon>Magnoliopsida</taxon>
        <taxon>eudicotyledons</taxon>
        <taxon>Gunneridae</taxon>
        <taxon>Pentapetalae</taxon>
        <taxon>rosids</taxon>
        <taxon>malvids</taxon>
        <taxon>Sapindales</taxon>
        <taxon>Anacardiaceae</taxon>
        <taxon>Pistacia</taxon>
    </lineage>
</organism>
<gene>
    <name evidence="1" type="ORF">Patl1_32584</name>
</gene>
<keyword evidence="2" id="KW-1185">Reference proteome</keyword>
<comment type="caution">
    <text evidence="1">The sequence shown here is derived from an EMBL/GenBank/DDBJ whole genome shotgun (WGS) entry which is preliminary data.</text>
</comment>
<reference evidence="2" key="1">
    <citation type="journal article" date="2023" name="G3 (Bethesda)">
        <title>Genome assembly and association tests identify interacting loci associated with vigor, precocity, and sex in interspecific pistachio rootstocks.</title>
        <authorList>
            <person name="Palmer W."/>
            <person name="Jacygrad E."/>
            <person name="Sagayaradj S."/>
            <person name="Cavanaugh K."/>
            <person name="Han R."/>
            <person name="Bertier L."/>
            <person name="Beede B."/>
            <person name="Kafkas S."/>
            <person name="Golino D."/>
            <person name="Preece J."/>
            <person name="Michelmore R."/>
        </authorList>
    </citation>
    <scope>NUCLEOTIDE SEQUENCE [LARGE SCALE GENOMIC DNA]</scope>
</reference>
<accession>A0ACC1AMB1</accession>
<proteinExistence type="predicted"/>
<evidence type="ECO:0000313" key="2">
    <source>
        <dbReference type="Proteomes" id="UP001164250"/>
    </source>
</evidence>
<dbReference type="EMBL" id="CM047905">
    <property type="protein sequence ID" value="KAJ0087835.1"/>
    <property type="molecule type" value="Genomic_DNA"/>
</dbReference>
<evidence type="ECO:0000313" key="1">
    <source>
        <dbReference type="EMBL" id="KAJ0087835.1"/>
    </source>
</evidence>
<protein>
    <submittedName>
        <fullName evidence="1">Uncharacterized protein</fullName>
    </submittedName>
</protein>
<sequence length="321" mass="36022">MAAYDRRKEVEEFDSSKMGVKGLSDSSITSIPKIFIHPPETLSTLKSSQDDTTIAIPVIDLAKINSPVNRPNIIQQVKEAAKSWGFFQVINHGIDLSVVENTIQAVKSFHEQPAEMKAKFYKREEKSGVMWTSNNDFYRSKAASWHDYLQVWMSPEKSEEEDIPEICRREALAWDFHAQMVGEEVMALLCEGLGLEAGKFKELTFSESRLFVGTCYPSCPQPDLTLGLNPHTDPGALTVLLQNQVPGLQVKHGDQWVNVKPLHGALTINIGDFLQIITNGEYNSVQHRVLANTWEEPRISVVMFLNVVKWKGSGSMGLCRS</sequence>
<name>A0ACC1AMB1_9ROSI</name>
<dbReference type="Proteomes" id="UP001164250">
    <property type="component" value="Chromosome 9"/>
</dbReference>